<gene>
    <name evidence="2" type="ORF">SAMN02746098_01295</name>
</gene>
<dbReference type="Gene3D" id="1.20.120.680">
    <property type="entry name" value="Formiminotetrahydrofolate cyclodeaminase monomer, up-and-down helical bundle"/>
    <property type="match status" value="1"/>
</dbReference>
<organism evidence="2 3">
    <name type="scientific">Desulfosporosinus lacus DSM 15449</name>
    <dbReference type="NCBI Taxonomy" id="1121420"/>
    <lineage>
        <taxon>Bacteria</taxon>
        <taxon>Bacillati</taxon>
        <taxon>Bacillota</taxon>
        <taxon>Clostridia</taxon>
        <taxon>Eubacteriales</taxon>
        <taxon>Desulfitobacteriaceae</taxon>
        <taxon>Desulfosporosinus</taxon>
    </lineage>
</organism>
<proteinExistence type="predicted"/>
<evidence type="ECO:0000313" key="3">
    <source>
        <dbReference type="Proteomes" id="UP000183954"/>
    </source>
</evidence>
<protein>
    <submittedName>
        <fullName evidence="2">Formiminotetrahydrofolate cyclodeaminase</fullName>
    </submittedName>
</protein>
<name>A0A1M5VC92_9FIRM</name>
<keyword evidence="3" id="KW-1185">Reference proteome</keyword>
<dbReference type="Proteomes" id="UP000183954">
    <property type="component" value="Unassembled WGS sequence"/>
</dbReference>
<evidence type="ECO:0000313" key="2">
    <source>
        <dbReference type="EMBL" id="SHH72892.1"/>
    </source>
</evidence>
<dbReference type="EMBL" id="FQXJ01000004">
    <property type="protein sequence ID" value="SHH72892.1"/>
    <property type="molecule type" value="Genomic_DNA"/>
</dbReference>
<dbReference type="OrthoDB" id="7959174at2"/>
<dbReference type="AlphaFoldDB" id="A0A1M5VC92"/>
<dbReference type="Pfam" id="PF04961">
    <property type="entry name" value="FTCD_C"/>
    <property type="match status" value="1"/>
</dbReference>
<dbReference type="GO" id="GO:0003824">
    <property type="term" value="F:catalytic activity"/>
    <property type="evidence" value="ECO:0007669"/>
    <property type="project" value="InterPro"/>
</dbReference>
<dbReference type="SUPFAM" id="SSF101262">
    <property type="entry name" value="Methenyltetrahydrofolate cyclohydrolase-like"/>
    <property type="match status" value="1"/>
</dbReference>
<dbReference type="InterPro" id="IPR036178">
    <property type="entry name" value="Formintransfe-cycloase-like_sf"/>
</dbReference>
<feature type="domain" description="Cyclodeaminase/cyclohydrolase" evidence="1">
    <location>
        <begin position="7"/>
        <end position="185"/>
    </location>
</feature>
<sequence length="208" mass="22161">MLVNKTVCGFVEELASNSAAPGGGSTAALAGSLGAALSIMVCNFTEGKPKFSSVQDEITQIKQKGLALKNDLMDYVDGDTNAFDEVMKAYKLPKETDAEKSLRSEKIQEATKQATLLPLKVAESCVEVLKLSLKVLTIGNPNTACDAAVSGVTAYAGFQGAIFNVKINLSSIKDETFLQKVRDKILVLQDEADKSNQLILARAKEVIG</sequence>
<reference evidence="3" key="1">
    <citation type="submission" date="2016-11" db="EMBL/GenBank/DDBJ databases">
        <authorList>
            <person name="Varghese N."/>
            <person name="Submissions S."/>
        </authorList>
    </citation>
    <scope>NUCLEOTIDE SEQUENCE [LARGE SCALE GENOMIC DNA]</scope>
    <source>
        <strain evidence="3">DSM 15449</strain>
    </source>
</reference>
<dbReference type="STRING" id="1121420.SAMN02746098_01295"/>
<dbReference type="InterPro" id="IPR007044">
    <property type="entry name" value="Cyclodeamin/CycHdrlase"/>
</dbReference>
<dbReference type="RefSeq" id="WP_073028670.1">
    <property type="nucleotide sequence ID" value="NZ_FQXJ01000004.1"/>
</dbReference>
<accession>A0A1M5VC92</accession>
<evidence type="ECO:0000259" key="1">
    <source>
        <dbReference type="Pfam" id="PF04961"/>
    </source>
</evidence>